<dbReference type="InterPro" id="IPR013249">
    <property type="entry name" value="RNA_pol_sigma70_r4_t2"/>
</dbReference>
<dbReference type="PANTHER" id="PTHR43133:SF8">
    <property type="entry name" value="RNA POLYMERASE SIGMA FACTOR HI_1459-RELATED"/>
    <property type="match status" value="1"/>
</dbReference>
<dbReference type="Pfam" id="PF08281">
    <property type="entry name" value="Sigma70_r4_2"/>
    <property type="match status" value="1"/>
</dbReference>
<dbReference type="SUPFAM" id="SSF88659">
    <property type="entry name" value="Sigma3 and sigma4 domains of RNA polymerase sigma factors"/>
    <property type="match status" value="1"/>
</dbReference>
<dbReference type="InterPro" id="IPR036388">
    <property type="entry name" value="WH-like_DNA-bd_sf"/>
</dbReference>
<dbReference type="InterPro" id="IPR007627">
    <property type="entry name" value="RNA_pol_sigma70_r2"/>
</dbReference>
<dbReference type="Pfam" id="PF04542">
    <property type="entry name" value="Sigma70_r2"/>
    <property type="match status" value="1"/>
</dbReference>
<keyword evidence="2" id="KW-0805">Transcription regulation</keyword>
<evidence type="ECO:0000259" key="7">
    <source>
        <dbReference type="Pfam" id="PF08281"/>
    </source>
</evidence>
<keyword evidence="3" id="KW-0731">Sigma factor</keyword>
<dbReference type="CDD" id="cd06171">
    <property type="entry name" value="Sigma70_r4"/>
    <property type="match status" value="1"/>
</dbReference>
<feature type="domain" description="RNA polymerase sigma-70 region 2" evidence="6">
    <location>
        <begin position="12"/>
        <end position="77"/>
    </location>
</feature>
<evidence type="ECO:0000313" key="8">
    <source>
        <dbReference type="EMBL" id="MFD1019778.1"/>
    </source>
</evidence>
<keyword evidence="9" id="KW-1185">Reference proteome</keyword>
<dbReference type="Gene3D" id="1.10.10.10">
    <property type="entry name" value="Winged helix-like DNA-binding domain superfamily/Winged helix DNA-binding domain"/>
    <property type="match status" value="1"/>
</dbReference>
<evidence type="ECO:0000256" key="4">
    <source>
        <dbReference type="ARBA" id="ARBA00023125"/>
    </source>
</evidence>
<evidence type="ECO:0000256" key="1">
    <source>
        <dbReference type="ARBA" id="ARBA00010641"/>
    </source>
</evidence>
<dbReference type="Gene3D" id="1.10.1740.10">
    <property type="match status" value="1"/>
</dbReference>
<dbReference type="InterPro" id="IPR014284">
    <property type="entry name" value="RNA_pol_sigma-70_dom"/>
</dbReference>
<feature type="domain" description="RNA polymerase sigma factor 70 region 4 type 2" evidence="7">
    <location>
        <begin position="104"/>
        <end position="156"/>
    </location>
</feature>
<dbReference type="InterPro" id="IPR039425">
    <property type="entry name" value="RNA_pol_sigma-70-like"/>
</dbReference>
<dbReference type="RefSeq" id="WP_386060231.1">
    <property type="nucleotide sequence ID" value="NZ_JBHTKL010000005.1"/>
</dbReference>
<accession>A0ABW3L4X4</accession>
<dbReference type="EMBL" id="JBHTKL010000005">
    <property type="protein sequence ID" value="MFD1019778.1"/>
    <property type="molecule type" value="Genomic_DNA"/>
</dbReference>
<dbReference type="PANTHER" id="PTHR43133">
    <property type="entry name" value="RNA POLYMERASE ECF-TYPE SIGMA FACTO"/>
    <property type="match status" value="1"/>
</dbReference>
<dbReference type="Proteomes" id="UP001596990">
    <property type="component" value="Unassembled WGS sequence"/>
</dbReference>
<comment type="similarity">
    <text evidence="1">Belongs to the sigma-70 factor family. ECF subfamily.</text>
</comment>
<organism evidence="8 9">
    <name type="scientific">Thalassobacillus hwangdonensis</name>
    <dbReference type="NCBI Taxonomy" id="546108"/>
    <lineage>
        <taxon>Bacteria</taxon>
        <taxon>Bacillati</taxon>
        <taxon>Bacillota</taxon>
        <taxon>Bacilli</taxon>
        <taxon>Bacillales</taxon>
        <taxon>Bacillaceae</taxon>
        <taxon>Thalassobacillus</taxon>
    </lineage>
</organism>
<evidence type="ECO:0000259" key="6">
    <source>
        <dbReference type="Pfam" id="PF04542"/>
    </source>
</evidence>
<gene>
    <name evidence="8" type="ORF">ACFQ2J_11395</name>
</gene>
<dbReference type="NCBIfam" id="TIGR02937">
    <property type="entry name" value="sigma70-ECF"/>
    <property type="match status" value="1"/>
</dbReference>
<name>A0ABW3L4X4_9BACI</name>
<protein>
    <submittedName>
        <fullName evidence="8">RNA polymerase sigma factor</fullName>
    </submittedName>
</protein>
<dbReference type="SUPFAM" id="SSF88946">
    <property type="entry name" value="Sigma2 domain of RNA polymerase sigma factors"/>
    <property type="match status" value="1"/>
</dbReference>
<reference evidence="9" key="1">
    <citation type="journal article" date="2019" name="Int. J. Syst. Evol. Microbiol.">
        <title>The Global Catalogue of Microorganisms (GCM) 10K type strain sequencing project: providing services to taxonomists for standard genome sequencing and annotation.</title>
        <authorList>
            <consortium name="The Broad Institute Genomics Platform"/>
            <consortium name="The Broad Institute Genome Sequencing Center for Infectious Disease"/>
            <person name="Wu L."/>
            <person name="Ma J."/>
        </authorList>
    </citation>
    <scope>NUCLEOTIDE SEQUENCE [LARGE SCALE GENOMIC DNA]</scope>
    <source>
        <strain evidence="9">CCUG 56607</strain>
    </source>
</reference>
<evidence type="ECO:0000256" key="3">
    <source>
        <dbReference type="ARBA" id="ARBA00023082"/>
    </source>
</evidence>
<dbReference type="InterPro" id="IPR013324">
    <property type="entry name" value="RNA_pol_sigma_r3/r4-like"/>
</dbReference>
<evidence type="ECO:0000256" key="2">
    <source>
        <dbReference type="ARBA" id="ARBA00023015"/>
    </source>
</evidence>
<keyword evidence="4" id="KW-0238">DNA-binding</keyword>
<keyword evidence="5" id="KW-0804">Transcription</keyword>
<comment type="caution">
    <text evidence="8">The sequence shown here is derived from an EMBL/GenBank/DDBJ whole genome shotgun (WGS) entry which is preliminary data.</text>
</comment>
<sequence length="165" mass="19532">MANPLKKLEKAYREHYPAMAGFLFKLTKDRLLIDDLIQDVFLSILKKPEVFSGIKNIEAWFIQAAKYKFIDHTRKKKEVLLSNDRFFHELKHDSFVEESVQVNEEVEKLLKQLNKEDREYVIAKYYYGLTYAEIGQLADKSPAAIKIRIHRTKKRLKERRGKNDG</sequence>
<dbReference type="InterPro" id="IPR013325">
    <property type="entry name" value="RNA_pol_sigma_r2"/>
</dbReference>
<evidence type="ECO:0000313" key="9">
    <source>
        <dbReference type="Proteomes" id="UP001596990"/>
    </source>
</evidence>
<proteinExistence type="inferred from homology"/>
<evidence type="ECO:0000256" key="5">
    <source>
        <dbReference type="ARBA" id="ARBA00023163"/>
    </source>
</evidence>